<proteinExistence type="predicted"/>
<protein>
    <submittedName>
        <fullName evidence="1">Uncharacterized protein</fullName>
    </submittedName>
</protein>
<organism evidence="1">
    <name type="scientific">gut metagenome</name>
    <dbReference type="NCBI Taxonomy" id="749906"/>
    <lineage>
        <taxon>unclassified sequences</taxon>
        <taxon>metagenomes</taxon>
        <taxon>organismal metagenomes</taxon>
    </lineage>
</organism>
<evidence type="ECO:0000313" key="1">
    <source>
        <dbReference type="EMBL" id="EJX00598.1"/>
    </source>
</evidence>
<dbReference type="AlphaFoldDB" id="J9GFN8"/>
<comment type="caution">
    <text evidence="1">The sequence shown here is derived from an EMBL/GenBank/DDBJ whole genome shotgun (WGS) entry which is preliminary data.</text>
</comment>
<reference evidence="1" key="1">
    <citation type="journal article" date="2012" name="PLoS ONE">
        <title>Gene sets for utilization of primary and secondary nutrition supplies in the distal gut of endangered iberian lynx.</title>
        <authorList>
            <person name="Alcaide M."/>
            <person name="Messina E."/>
            <person name="Richter M."/>
            <person name="Bargiela R."/>
            <person name="Peplies J."/>
            <person name="Huws S.A."/>
            <person name="Newbold C.J."/>
            <person name="Golyshin P.N."/>
            <person name="Simon M.A."/>
            <person name="Lopez G."/>
            <person name="Yakimov M.M."/>
            <person name="Ferrer M."/>
        </authorList>
    </citation>
    <scope>NUCLEOTIDE SEQUENCE</scope>
</reference>
<sequence>MDVDAVGGEHAGGGLHELLALVAGVADDGAGRIVEVGVR</sequence>
<gene>
    <name evidence="1" type="ORF">EVA_11298</name>
</gene>
<accession>J9GFN8</accession>
<name>J9GFN8_9ZZZZ</name>
<dbReference type="EMBL" id="AMCI01003313">
    <property type="protein sequence ID" value="EJX00598.1"/>
    <property type="molecule type" value="Genomic_DNA"/>
</dbReference>